<feature type="transmembrane region" description="Helical" evidence="9">
    <location>
        <begin position="80"/>
        <end position="102"/>
    </location>
</feature>
<protein>
    <recommendedName>
        <fullName evidence="9">Branched-chain amino acid transport system carrier protein</fullName>
    </recommendedName>
</protein>
<proteinExistence type="inferred from homology"/>
<feature type="transmembrane region" description="Helical" evidence="9">
    <location>
        <begin position="347"/>
        <end position="365"/>
    </location>
</feature>
<comment type="similarity">
    <text evidence="2 9">Belongs to the branched chain amino acid transporter family.</text>
</comment>
<feature type="transmembrane region" description="Helical" evidence="9">
    <location>
        <begin position="156"/>
        <end position="174"/>
    </location>
</feature>
<name>A0ABY8C3J2_9FIRM</name>
<feature type="transmembrane region" description="Helical" evidence="9">
    <location>
        <begin position="12"/>
        <end position="33"/>
    </location>
</feature>
<evidence type="ECO:0000256" key="5">
    <source>
        <dbReference type="ARBA" id="ARBA00022692"/>
    </source>
</evidence>
<feature type="transmembrane region" description="Helical" evidence="9">
    <location>
        <begin position="419"/>
        <end position="440"/>
    </location>
</feature>
<gene>
    <name evidence="10" type="primary">brnQ</name>
    <name evidence="10" type="ORF">PYS61_04480</name>
</gene>
<dbReference type="EMBL" id="CP118868">
    <property type="protein sequence ID" value="WEG35196.1"/>
    <property type="molecule type" value="Genomic_DNA"/>
</dbReference>
<dbReference type="PANTHER" id="PTHR30588:SF0">
    <property type="entry name" value="BRANCHED-CHAIN AMINO ACID PERMEASE BRNQ"/>
    <property type="match status" value="1"/>
</dbReference>
<evidence type="ECO:0000256" key="2">
    <source>
        <dbReference type="ARBA" id="ARBA00008540"/>
    </source>
</evidence>
<dbReference type="Proteomes" id="UP001220478">
    <property type="component" value="Chromosome"/>
</dbReference>
<evidence type="ECO:0000256" key="3">
    <source>
        <dbReference type="ARBA" id="ARBA00022448"/>
    </source>
</evidence>
<keyword evidence="11" id="KW-1185">Reference proteome</keyword>
<evidence type="ECO:0000313" key="11">
    <source>
        <dbReference type="Proteomes" id="UP001220478"/>
    </source>
</evidence>
<feature type="transmembrane region" description="Helical" evidence="9">
    <location>
        <begin position="122"/>
        <end position="144"/>
    </location>
</feature>
<keyword evidence="5 9" id="KW-0812">Transmembrane</keyword>
<keyword evidence="6 9" id="KW-0029">Amino-acid transport</keyword>
<evidence type="ECO:0000256" key="6">
    <source>
        <dbReference type="ARBA" id="ARBA00022970"/>
    </source>
</evidence>
<feature type="transmembrane region" description="Helical" evidence="9">
    <location>
        <begin position="285"/>
        <end position="309"/>
    </location>
</feature>
<keyword evidence="3 9" id="KW-0813">Transport</keyword>
<evidence type="ECO:0000256" key="8">
    <source>
        <dbReference type="ARBA" id="ARBA00023136"/>
    </source>
</evidence>
<keyword evidence="4" id="KW-1003">Cell membrane</keyword>
<feature type="transmembrane region" description="Helical" evidence="9">
    <location>
        <begin position="45"/>
        <end position="68"/>
    </location>
</feature>
<sequence>MERIMRKNFSLTSTLQVSLLLFGFFFGAGNLIFPPLMGKMAGTEFLSAISGFAITAVLCPVLGIFSVAKMDGMDNLAKQVDKYFGLLFPLVICLAIGPGLGIPRAGSVPFVMALEPLLPPEVSLPAARALYTVVFFAIAFWLCISPGKIVRRVGKFITPLLLLLICSLFFSTWLKFPFRQGLAQGPYAGASFLTGVLEGYNTMDALAALNFGFAITIAIKSLNLKDGRQNGRFYTYAAAVIAGTFLLIVYGMLTYIGVTTADLFPTTKNGAEILRSAAAISLGKFGYALMLSVFSLACLTTCIGLIVSLSDYFSKICPYFTYKKMVTIICVISCLLANFGLDAILKFSLPTLFIMSPVSVVLILLGIGERFYRGRRIVFSLTVYVCLLFSFIDVFNKASWIPTLLRDFMDLLPLSEFKLAWLVPTLLAFGLSFIGDKLYLCSRCRTAGALDTSEKNEN</sequence>
<dbReference type="Pfam" id="PF05525">
    <property type="entry name" value="Branch_AA_trans"/>
    <property type="match status" value="1"/>
</dbReference>
<comment type="subcellular location">
    <subcellularLocation>
        <location evidence="1 9">Cell membrane</location>
        <topology evidence="1 9">Multi-pass membrane protein</topology>
    </subcellularLocation>
</comment>
<dbReference type="InterPro" id="IPR004685">
    <property type="entry name" value="Brnchd-chn_aa_trnsp_Livcs"/>
</dbReference>
<evidence type="ECO:0000256" key="4">
    <source>
        <dbReference type="ARBA" id="ARBA00022475"/>
    </source>
</evidence>
<feature type="transmembrane region" description="Helical" evidence="9">
    <location>
        <begin position="321"/>
        <end position="341"/>
    </location>
</feature>
<reference evidence="10 11" key="1">
    <citation type="submission" date="2023-02" db="EMBL/GenBank/DDBJ databases">
        <title>Novel Oscillospiraceae bacterial genomes.</title>
        <authorList>
            <person name="Srinivasan S."/>
            <person name="Austin M.N."/>
            <person name="Fiedler T.L."/>
            <person name="Strenk S.M."/>
            <person name="Agnew K.J."/>
            <person name="Nagana Gowda G.A."/>
            <person name="Raftery D."/>
            <person name="Beamer M.A."/>
            <person name="Achilles S.L."/>
            <person name="Wiesenfeld H.C."/>
            <person name="Fredricks D.N."/>
            <person name="Hillier S.L."/>
        </authorList>
    </citation>
    <scope>NUCLEOTIDE SEQUENCE [LARGE SCALE GENOMIC DNA]</scope>
    <source>
        <strain evidence="10 11">CHIC02 1186E3-8</strain>
    </source>
</reference>
<keyword evidence="7 9" id="KW-1133">Transmembrane helix</keyword>
<keyword evidence="8 9" id="KW-0472">Membrane</keyword>
<evidence type="ECO:0000313" key="10">
    <source>
        <dbReference type="EMBL" id="WEG35196.1"/>
    </source>
</evidence>
<dbReference type="RefSeq" id="WP_315571249.1">
    <property type="nucleotide sequence ID" value="NZ_CP118868.1"/>
</dbReference>
<feature type="transmembrane region" description="Helical" evidence="9">
    <location>
        <begin position="234"/>
        <end position="258"/>
    </location>
</feature>
<dbReference type="NCBIfam" id="TIGR00796">
    <property type="entry name" value="livcs"/>
    <property type="match status" value="1"/>
</dbReference>
<feature type="transmembrane region" description="Helical" evidence="9">
    <location>
        <begin position="377"/>
        <end position="399"/>
    </location>
</feature>
<evidence type="ECO:0000256" key="7">
    <source>
        <dbReference type="ARBA" id="ARBA00022989"/>
    </source>
</evidence>
<feature type="transmembrane region" description="Helical" evidence="9">
    <location>
        <begin position="205"/>
        <end position="222"/>
    </location>
</feature>
<organism evidence="10 11">
    <name type="scientific">Amygdalobacter indicium</name>
    <dbReference type="NCBI Taxonomy" id="3029272"/>
    <lineage>
        <taxon>Bacteria</taxon>
        <taxon>Bacillati</taxon>
        <taxon>Bacillota</taxon>
        <taxon>Clostridia</taxon>
        <taxon>Eubacteriales</taxon>
        <taxon>Oscillospiraceae</taxon>
        <taxon>Amygdalobacter</taxon>
    </lineage>
</organism>
<dbReference type="PANTHER" id="PTHR30588">
    <property type="entry name" value="BRANCHED-CHAIN AMINO ACID TRANSPORT SYSTEM 2 CARRIER PROTEIN"/>
    <property type="match status" value="1"/>
</dbReference>
<comment type="function">
    <text evidence="9">Component of the transport system for branched-chain amino acids.</text>
</comment>
<accession>A0ABY8C3J2</accession>
<evidence type="ECO:0000256" key="9">
    <source>
        <dbReference type="RuleBase" id="RU362122"/>
    </source>
</evidence>
<evidence type="ECO:0000256" key="1">
    <source>
        <dbReference type="ARBA" id="ARBA00004651"/>
    </source>
</evidence>